<proteinExistence type="inferred from homology"/>
<evidence type="ECO:0000256" key="3">
    <source>
        <dbReference type="PIRSR" id="PIRSR005384-1"/>
    </source>
</evidence>
<evidence type="ECO:0000256" key="1">
    <source>
        <dbReference type="ARBA" id="ARBA00008754"/>
    </source>
</evidence>
<keyword evidence="2 5" id="KW-0413">Isomerase</keyword>
<dbReference type="NCBIfam" id="TIGR00689">
    <property type="entry name" value="rpiB_lacA_lacB"/>
    <property type="match status" value="1"/>
</dbReference>
<dbReference type="Gene3D" id="3.40.1400.10">
    <property type="entry name" value="Sugar-phosphate isomerase, RpiB/LacA/LacB"/>
    <property type="match status" value="1"/>
</dbReference>
<dbReference type="NCBIfam" id="NF004051">
    <property type="entry name" value="PRK05571.1"/>
    <property type="match status" value="1"/>
</dbReference>
<feature type="binding site" evidence="4">
    <location>
        <begin position="8"/>
        <end position="9"/>
    </location>
    <ligand>
        <name>D-ribulose 5-phosphate</name>
        <dbReference type="ChEBI" id="CHEBI:58121"/>
    </ligand>
</feature>
<dbReference type="PANTHER" id="PTHR43732:SF1">
    <property type="entry name" value="RIBOSE 5-PHOSPHATE ISOMERASE"/>
    <property type="match status" value="1"/>
</dbReference>
<feature type="binding site" evidence="4">
    <location>
        <position position="109"/>
    </location>
    <ligand>
        <name>D-ribulose 5-phosphate</name>
        <dbReference type="ChEBI" id="CHEBI:58121"/>
    </ligand>
</feature>
<evidence type="ECO:0000256" key="4">
    <source>
        <dbReference type="PIRSR" id="PIRSR005384-2"/>
    </source>
</evidence>
<feature type="binding site" evidence="4">
    <location>
        <position position="132"/>
    </location>
    <ligand>
        <name>D-ribulose 5-phosphate</name>
        <dbReference type="ChEBI" id="CHEBI:58121"/>
    </ligand>
</feature>
<comment type="similarity">
    <text evidence="1">Belongs to the LacAB/RpiB family.</text>
</comment>
<dbReference type="PIRSF" id="PIRSF005384">
    <property type="entry name" value="RpiB_LacA_B"/>
    <property type="match status" value="1"/>
</dbReference>
<evidence type="ECO:0000313" key="5">
    <source>
        <dbReference type="EMBL" id="SES82610.1"/>
    </source>
</evidence>
<dbReference type="STRING" id="426128.SAMN05660297_00621"/>
<feature type="active site" description="Proton donor" evidence="3">
    <location>
        <position position="98"/>
    </location>
</feature>
<dbReference type="GO" id="GO:0005975">
    <property type="term" value="P:carbohydrate metabolic process"/>
    <property type="evidence" value="ECO:0007669"/>
    <property type="project" value="InterPro"/>
</dbReference>
<dbReference type="GO" id="GO:0016861">
    <property type="term" value="F:intramolecular oxidoreductase activity, interconverting aldoses and ketoses"/>
    <property type="evidence" value="ECO:0007669"/>
    <property type="project" value="UniProtKB-ARBA"/>
</dbReference>
<sequence>MKIAIGSDHGGYGLKEIIKEHLKDKGFFITDFGTDSEASCDYPEFAEKVGEAVVKAEYDRGILICGTGIGISIAANKIPGIRCALVGDCFSAKATRQHNDANVLALGARVVGPGLALEIVDVWLNAEFEGGRHQKRVEKISSIEEKYYK</sequence>
<keyword evidence="6" id="KW-1185">Reference proteome</keyword>
<gene>
    <name evidence="5" type="ORF">SAMN05660297_00621</name>
</gene>
<protein>
    <submittedName>
        <fullName evidence="5">Ribose 5-phosphate isomerase B</fullName>
    </submittedName>
</protein>
<dbReference type="InterPro" id="IPR036569">
    <property type="entry name" value="RpiB_LacA_LacB_sf"/>
</dbReference>
<dbReference type="PANTHER" id="PTHR43732">
    <property type="entry name" value="RIBOSE 5-PHOSPHATE ISOMERASE-RELATED"/>
    <property type="match status" value="1"/>
</dbReference>
<dbReference type="InterPro" id="IPR003500">
    <property type="entry name" value="RpiB_LacA_LacB"/>
</dbReference>
<feature type="active site" description="Proton acceptor" evidence="3">
    <location>
        <position position="65"/>
    </location>
</feature>
<reference evidence="5 6" key="1">
    <citation type="submission" date="2016-10" db="EMBL/GenBank/DDBJ databases">
        <authorList>
            <person name="de Groot N.N."/>
        </authorList>
    </citation>
    <scope>NUCLEOTIDE SEQUENCE [LARGE SCALE GENOMIC DNA]</scope>
    <source>
        <strain evidence="5 6">DSM 18979</strain>
    </source>
</reference>
<dbReference type="InterPro" id="IPR051812">
    <property type="entry name" value="SPI_LacAB/RpiB"/>
</dbReference>
<dbReference type="SUPFAM" id="SSF89623">
    <property type="entry name" value="Ribose/Galactose isomerase RpiB/AlsB"/>
    <property type="match status" value="1"/>
</dbReference>
<dbReference type="InterPro" id="IPR004785">
    <property type="entry name" value="RpiB"/>
</dbReference>
<dbReference type="Pfam" id="PF02502">
    <property type="entry name" value="LacAB_rpiB"/>
    <property type="match status" value="1"/>
</dbReference>
<dbReference type="AlphaFoldDB" id="A0A1H9ZLV5"/>
<dbReference type="EMBL" id="FOHU01000002">
    <property type="protein sequence ID" value="SES82610.1"/>
    <property type="molecule type" value="Genomic_DNA"/>
</dbReference>
<feature type="binding site" evidence="4">
    <location>
        <position position="136"/>
    </location>
    <ligand>
        <name>D-ribulose 5-phosphate</name>
        <dbReference type="ChEBI" id="CHEBI:58121"/>
    </ligand>
</feature>
<dbReference type="Proteomes" id="UP000199568">
    <property type="component" value="Unassembled WGS sequence"/>
</dbReference>
<feature type="binding site" evidence="4">
    <location>
        <begin position="66"/>
        <end position="70"/>
    </location>
    <ligand>
        <name>D-ribulose 5-phosphate</name>
        <dbReference type="ChEBI" id="CHEBI:58121"/>
    </ligand>
</feature>
<name>A0A1H9ZLV5_9FIRM</name>
<dbReference type="RefSeq" id="WP_090439178.1">
    <property type="nucleotide sequence ID" value="NZ_FOHU01000002.1"/>
</dbReference>
<evidence type="ECO:0000256" key="2">
    <source>
        <dbReference type="ARBA" id="ARBA00023235"/>
    </source>
</evidence>
<accession>A0A1H9ZLV5</accession>
<evidence type="ECO:0000313" key="6">
    <source>
        <dbReference type="Proteomes" id="UP000199568"/>
    </source>
</evidence>
<dbReference type="OrthoDB" id="1778624at2"/>
<dbReference type="NCBIfam" id="TIGR01120">
    <property type="entry name" value="rpiB"/>
    <property type="match status" value="1"/>
</dbReference>
<feature type="binding site" evidence="4">
    <location>
        <position position="99"/>
    </location>
    <ligand>
        <name>D-ribulose 5-phosphate</name>
        <dbReference type="ChEBI" id="CHEBI:58121"/>
    </ligand>
</feature>
<organism evidence="5 6">
    <name type="scientific">Natronincola peptidivorans</name>
    <dbReference type="NCBI Taxonomy" id="426128"/>
    <lineage>
        <taxon>Bacteria</taxon>
        <taxon>Bacillati</taxon>
        <taxon>Bacillota</taxon>
        <taxon>Clostridia</taxon>
        <taxon>Peptostreptococcales</taxon>
        <taxon>Natronincolaceae</taxon>
        <taxon>Natronincola</taxon>
    </lineage>
</organism>